<evidence type="ECO:0000313" key="1">
    <source>
        <dbReference type="EMBL" id="VDI69125.1"/>
    </source>
</evidence>
<feature type="non-terminal residue" evidence="1">
    <location>
        <position position="1"/>
    </location>
</feature>
<dbReference type="AlphaFoldDB" id="A0A8B6GT94"/>
<dbReference type="EMBL" id="UYJE01008999">
    <property type="protein sequence ID" value="VDI69125.1"/>
    <property type="molecule type" value="Genomic_DNA"/>
</dbReference>
<protein>
    <submittedName>
        <fullName evidence="1">Uncharacterized protein</fullName>
    </submittedName>
</protein>
<sequence length="157" mass="18272">NHVKEIGWLAKEKRYKTCGWWKLKWPWAQCSEYGLQAFGNQQKECSEAQMCKLQSDILTADTYKFQKKSCEDQFKVNKKMNATLKQAESCLDSSDDKSVHAKQRISEGIELLPYRQKLVKMADSSEHGWRVVQEYTSNPLADDLEDDRKIMRATSRA</sequence>
<accession>A0A8B6GT94</accession>
<proteinExistence type="predicted"/>
<evidence type="ECO:0000313" key="2">
    <source>
        <dbReference type="Proteomes" id="UP000596742"/>
    </source>
</evidence>
<keyword evidence="2" id="KW-1185">Reference proteome</keyword>
<name>A0A8B6GT94_MYTGA</name>
<organism evidence="1 2">
    <name type="scientific">Mytilus galloprovincialis</name>
    <name type="common">Mediterranean mussel</name>
    <dbReference type="NCBI Taxonomy" id="29158"/>
    <lineage>
        <taxon>Eukaryota</taxon>
        <taxon>Metazoa</taxon>
        <taxon>Spiralia</taxon>
        <taxon>Lophotrochozoa</taxon>
        <taxon>Mollusca</taxon>
        <taxon>Bivalvia</taxon>
        <taxon>Autobranchia</taxon>
        <taxon>Pteriomorphia</taxon>
        <taxon>Mytilida</taxon>
        <taxon>Mytiloidea</taxon>
        <taxon>Mytilidae</taxon>
        <taxon>Mytilinae</taxon>
        <taxon>Mytilus</taxon>
    </lineage>
</organism>
<reference evidence="1" key="1">
    <citation type="submission" date="2018-11" db="EMBL/GenBank/DDBJ databases">
        <authorList>
            <person name="Alioto T."/>
            <person name="Alioto T."/>
        </authorList>
    </citation>
    <scope>NUCLEOTIDE SEQUENCE</scope>
</reference>
<comment type="caution">
    <text evidence="1">The sequence shown here is derived from an EMBL/GenBank/DDBJ whole genome shotgun (WGS) entry which is preliminary data.</text>
</comment>
<gene>
    <name evidence="1" type="ORF">MGAL_10B042488</name>
</gene>
<dbReference type="Proteomes" id="UP000596742">
    <property type="component" value="Unassembled WGS sequence"/>
</dbReference>
<dbReference type="OrthoDB" id="6154981at2759"/>